<dbReference type="RefSeq" id="WP_169674024.1">
    <property type="nucleotide sequence ID" value="NZ_JABBHF010000007.1"/>
</dbReference>
<gene>
    <name evidence="2" type="ORF">HHX25_12705</name>
</gene>
<keyword evidence="1" id="KW-1133">Transmembrane helix</keyword>
<keyword evidence="1" id="KW-0812">Transmembrane</keyword>
<proteinExistence type="predicted"/>
<dbReference type="Proteomes" id="UP000746690">
    <property type="component" value="Unassembled WGS sequence"/>
</dbReference>
<accession>A0ABX1RXQ8</accession>
<evidence type="ECO:0000313" key="3">
    <source>
        <dbReference type="Proteomes" id="UP000746690"/>
    </source>
</evidence>
<name>A0ABX1RXQ8_9FLAO</name>
<reference evidence="2 3" key="1">
    <citation type="submission" date="2020-04" db="EMBL/GenBank/DDBJ databases">
        <title>A Flavivirga sp. nov.</title>
        <authorList>
            <person name="Sun X."/>
        </authorList>
    </citation>
    <scope>NUCLEOTIDE SEQUENCE [LARGE SCALE GENOMIC DNA]</scope>
    <source>
        <strain evidence="2 3">Y03</strain>
    </source>
</reference>
<dbReference type="EMBL" id="JABBHF010000007">
    <property type="protein sequence ID" value="NMH88367.1"/>
    <property type="molecule type" value="Genomic_DNA"/>
</dbReference>
<evidence type="ECO:0000313" key="2">
    <source>
        <dbReference type="EMBL" id="NMH88367.1"/>
    </source>
</evidence>
<organism evidence="2 3">
    <name type="scientific">Flavivirga algicola</name>
    <dbReference type="NCBI Taxonomy" id="2729136"/>
    <lineage>
        <taxon>Bacteria</taxon>
        <taxon>Pseudomonadati</taxon>
        <taxon>Bacteroidota</taxon>
        <taxon>Flavobacteriia</taxon>
        <taxon>Flavobacteriales</taxon>
        <taxon>Flavobacteriaceae</taxon>
        <taxon>Flavivirga</taxon>
    </lineage>
</organism>
<evidence type="ECO:0008006" key="4">
    <source>
        <dbReference type="Google" id="ProtNLM"/>
    </source>
</evidence>
<sequence>MKKKLAYLFVAIIIVVLVLYLFRYKRSLIVENKIPITATEIVHIDLRQIEHHLLVDAIKNPFKYISFKTEKKKERLSFNEAISVPRNLLFFTNTSSFKGAWFSNIIELKNNAKLRSYLLQEGFEESIDETLELYRKDKMILAVSGENLLIVYKKQKQIPVRTVIQSIFNETSFYKKDTDLLKSISNSKSDMAYTNLNADFLDANFKNGCFEIKGKLHSNLFIADAYAENPKHSIGFLSTRINKDHQVFKSLISDKNKTKFREFAKLSIDSIIDHWNGSAVINLKAVHKEIDTIVTYEYDDDFNKIEKKSVQELNIPHAVISLGSDAKLYEYFYRGKAIQIIDNDTLFAGMPLYKMYVRRHENNLNIFTQKQFESSFIKEKKYKLNTYIDISKYLDTPLEFSLMPNKKDYFQLLKDVSAKLTLSDELLIQVRLKENNRNFLSQFLKP</sequence>
<keyword evidence="3" id="KW-1185">Reference proteome</keyword>
<feature type="transmembrane region" description="Helical" evidence="1">
    <location>
        <begin position="6"/>
        <end position="24"/>
    </location>
</feature>
<keyword evidence="1" id="KW-0472">Membrane</keyword>
<evidence type="ECO:0000256" key="1">
    <source>
        <dbReference type="SAM" id="Phobius"/>
    </source>
</evidence>
<protein>
    <recommendedName>
        <fullName evidence="4">DUF3352 domain-containing protein</fullName>
    </recommendedName>
</protein>
<comment type="caution">
    <text evidence="2">The sequence shown here is derived from an EMBL/GenBank/DDBJ whole genome shotgun (WGS) entry which is preliminary data.</text>
</comment>